<dbReference type="HOGENOM" id="CLU_1050538_0_0_1"/>
<dbReference type="RefSeq" id="XP_016219180.1">
    <property type="nucleotide sequence ID" value="XM_016352923.1"/>
</dbReference>
<organism evidence="1 2">
    <name type="scientific">Verruconis gallopava</name>
    <dbReference type="NCBI Taxonomy" id="253628"/>
    <lineage>
        <taxon>Eukaryota</taxon>
        <taxon>Fungi</taxon>
        <taxon>Dikarya</taxon>
        <taxon>Ascomycota</taxon>
        <taxon>Pezizomycotina</taxon>
        <taxon>Dothideomycetes</taxon>
        <taxon>Pleosporomycetidae</taxon>
        <taxon>Venturiales</taxon>
        <taxon>Sympoventuriaceae</taxon>
        <taxon>Verruconis</taxon>
    </lineage>
</organism>
<proteinExistence type="predicted"/>
<keyword evidence="2" id="KW-1185">Reference proteome</keyword>
<dbReference type="GeneID" id="27308199"/>
<name>A0A0D1Y2N4_9PEZI</name>
<gene>
    <name evidence="1" type="ORF">PV09_00226</name>
</gene>
<reference evidence="1 2" key="1">
    <citation type="submission" date="2015-01" db="EMBL/GenBank/DDBJ databases">
        <title>The Genome Sequence of Ochroconis gallopava CBS43764.</title>
        <authorList>
            <consortium name="The Broad Institute Genomics Platform"/>
            <person name="Cuomo C."/>
            <person name="de Hoog S."/>
            <person name="Gorbushina A."/>
            <person name="Stielow B."/>
            <person name="Teixiera M."/>
            <person name="Abouelleil A."/>
            <person name="Chapman S.B."/>
            <person name="Priest M."/>
            <person name="Young S.K."/>
            <person name="Wortman J."/>
            <person name="Nusbaum C."/>
            <person name="Birren B."/>
        </authorList>
    </citation>
    <scope>NUCLEOTIDE SEQUENCE [LARGE SCALE GENOMIC DNA]</scope>
    <source>
        <strain evidence="1 2">CBS 43764</strain>
    </source>
</reference>
<protein>
    <submittedName>
        <fullName evidence="1">Uncharacterized protein</fullName>
    </submittedName>
</protein>
<sequence length="265" mass="30396">MSREDEDSIFHQPVTRSYAYFTPNMFSSTEKPRAVGSNGEISTPSWFRYANIDGPNQNYAPMPPGYQWEVEYYRREDGNLITQPVLSRLPAIEFISAKEFVLNNYVAINISEDQLTDEGIEDISSDEEMYSKGTLHNGVIEEDYESRFWTRQSLSETPHALIGERITRDEDWVALRSQDVNPIWSTSEAFERVSMTNSELEALITLECNGTKRADSRYASVFSMDGDPEKDTVEKNHSDRYVSIVHKSDSIKQNSCLEDVDKQIL</sequence>
<accession>A0A0D1Y2N4</accession>
<dbReference type="Proteomes" id="UP000053259">
    <property type="component" value="Unassembled WGS sequence"/>
</dbReference>
<evidence type="ECO:0000313" key="2">
    <source>
        <dbReference type="Proteomes" id="UP000053259"/>
    </source>
</evidence>
<dbReference type="InParanoid" id="A0A0D1Y2N4"/>
<dbReference type="VEuPathDB" id="FungiDB:PV09_00226"/>
<evidence type="ECO:0000313" key="1">
    <source>
        <dbReference type="EMBL" id="KIW09311.1"/>
    </source>
</evidence>
<dbReference type="EMBL" id="KN847529">
    <property type="protein sequence ID" value="KIW09311.1"/>
    <property type="molecule type" value="Genomic_DNA"/>
</dbReference>
<dbReference type="AlphaFoldDB" id="A0A0D1Y2N4"/>